<evidence type="ECO:0000256" key="1">
    <source>
        <dbReference type="ARBA" id="ARBA00005594"/>
    </source>
</evidence>
<name>A0A831YZY4_UNCKA</name>
<dbReference type="FunFam" id="1.10.240.10:FF:000005">
    <property type="entry name" value="Tryptophan--tRNA ligase"/>
    <property type="match status" value="1"/>
</dbReference>
<evidence type="ECO:0000256" key="8">
    <source>
        <dbReference type="ARBA" id="ARBA00049929"/>
    </source>
</evidence>
<dbReference type="Pfam" id="PF00579">
    <property type="entry name" value="tRNA-synt_1b"/>
    <property type="match status" value="1"/>
</dbReference>
<comment type="similarity">
    <text evidence="1 10">Belongs to the class-I aminoacyl-tRNA synthetase family.</text>
</comment>
<organism evidence="11">
    <name type="scientific">candidate division WWE3 bacterium</name>
    <dbReference type="NCBI Taxonomy" id="2053526"/>
    <lineage>
        <taxon>Bacteria</taxon>
        <taxon>Katanobacteria</taxon>
    </lineage>
</organism>
<protein>
    <recommendedName>
        <fullName evidence="2 9">Tryptophan--tRNA ligase</fullName>
        <ecNumber evidence="2 9">6.1.1.2</ecNumber>
    </recommendedName>
</protein>
<dbReference type="PANTHER" id="PTHR43766">
    <property type="entry name" value="TRYPTOPHAN--TRNA LIGASE, MITOCHONDRIAL"/>
    <property type="match status" value="1"/>
</dbReference>
<sequence>MANPSTLFRTRRVLTGDRPTGPLHLGHYVGTLKARLELQEQGNEVFILVADYHALTRGIRREKTVRLKENTRELLRDYLAVGLDPKRTTIYRQSDVPQVAELALLFGMLVTVPRLSRVPVLKEVMRDEQIENPSFGLLGYPVLQAADIALVKGELVPVGKDQASHLEVAREIVRRFNGEFGKVFPEPEALIKGEVLPGTDGSSKMGKSLGNAIMLSDDEKTVKEKVMGMYTDPTRIRPTDFGHVEGNPVFAYLDAFATDSQKVSDYKELYQKGKVGDVEVKKYLVQVLHEFLSPIRERRKEFSAEKDLEIILEEGKNKVLPVAQETLRQARQAIGIE</sequence>
<dbReference type="PROSITE" id="PS00178">
    <property type="entry name" value="AA_TRNA_LIGASE_I"/>
    <property type="match status" value="1"/>
</dbReference>
<dbReference type="EC" id="6.1.1.2" evidence="2 9"/>
<dbReference type="AlphaFoldDB" id="A0A831YZY4"/>
<keyword evidence="7 10" id="KW-0030">Aminoacyl-tRNA synthetase</keyword>
<dbReference type="GO" id="GO:0005829">
    <property type="term" value="C:cytosol"/>
    <property type="evidence" value="ECO:0007669"/>
    <property type="project" value="TreeGrafter"/>
</dbReference>
<keyword evidence="3 10" id="KW-0436">Ligase</keyword>
<evidence type="ECO:0000256" key="2">
    <source>
        <dbReference type="ARBA" id="ARBA00013161"/>
    </source>
</evidence>
<dbReference type="CDD" id="cd00806">
    <property type="entry name" value="TrpRS_core"/>
    <property type="match status" value="1"/>
</dbReference>
<evidence type="ECO:0000256" key="10">
    <source>
        <dbReference type="RuleBase" id="RU363036"/>
    </source>
</evidence>
<dbReference type="GO" id="GO:0004830">
    <property type="term" value="F:tryptophan-tRNA ligase activity"/>
    <property type="evidence" value="ECO:0007669"/>
    <property type="project" value="UniProtKB-UniRule"/>
</dbReference>
<gene>
    <name evidence="11" type="primary">trpS</name>
    <name evidence="11" type="ORF">ENR01_00855</name>
</gene>
<dbReference type="InterPro" id="IPR014729">
    <property type="entry name" value="Rossmann-like_a/b/a_fold"/>
</dbReference>
<dbReference type="GO" id="GO:0005524">
    <property type="term" value="F:ATP binding"/>
    <property type="evidence" value="ECO:0007669"/>
    <property type="project" value="UniProtKB-KW"/>
</dbReference>
<dbReference type="Gene3D" id="3.40.50.620">
    <property type="entry name" value="HUPs"/>
    <property type="match status" value="1"/>
</dbReference>
<evidence type="ECO:0000256" key="9">
    <source>
        <dbReference type="NCBIfam" id="TIGR00233"/>
    </source>
</evidence>
<comment type="catalytic activity">
    <reaction evidence="8">
        <text>tRNA(Trp) + L-tryptophan + ATP = L-tryptophyl-tRNA(Trp) + AMP + diphosphate + H(+)</text>
        <dbReference type="Rhea" id="RHEA:24080"/>
        <dbReference type="Rhea" id="RHEA-COMP:9671"/>
        <dbReference type="Rhea" id="RHEA-COMP:9705"/>
        <dbReference type="ChEBI" id="CHEBI:15378"/>
        <dbReference type="ChEBI" id="CHEBI:30616"/>
        <dbReference type="ChEBI" id="CHEBI:33019"/>
        <dbReference type="ChEBI" id="CHEBI:57912"/>
        <dbReference type="ChEBI" id="CHEBI:78442"/>
        <dbReference type="ChEBI" id="CHEBI:78535"/>
        <dbReference type="ChEBI" id="CHEBI:456215"/>
        <dbReference type="EC" id="6.1.1.2"/>
    </reaction>
</comment>
<evidence type="ECO:0000313" key="11">
    <source>
        <dbReference type="EMBL" id="HEX61693.1"/>
    </source>
</evidence>
<dbReference type="PANTHER" id="PTHR43766:SF1">
    <property type="entry name" value="TRYPTOPHAN--TRNA LIGASE, MITOCHONDRIAL"/>
    <property type="match status" value="1"/>
</dbReference>
<accession>A0A831YZY4</accession>
<evidence type="ECO:0000256" key="4">
    <source>
        <dbReference type="ARBA" id="ARBA00022741"/>
    </source>
</evidence>
<reference evidence="11" key="1">
    <citation type="journal article" date="2020" name="mSystems">
        <title>Genome- and Community-Level Interaction Insights into Carbon Utilization and Element Cycling Functions of Hydrothermarchaeota in Hydrothermal Sediment.</title>
        <authorList>
            <person name="Zhou Z."/>
            <person name="Liu Y."/>
            <person name="Xu W."/>
            <person name="Pan J."/>
            <person name="Luo Z.H."/>
            <person name="Li M."/>
        </authorList>
    </citation>
    <scope>NUCLEOTIDE SEQUENCE [LARGE SCALE GENOMIC DNA]</scope>
    <source>
        <strain evidence="11">SpSt-361</strain>
    </source>
</reference>
<evidence type="ECO:0000256" key="3">
    <source>
        <dbReference type="ARBA" id="ARBA00022598"/>
    </source>
</evidence>
<evidence type="ECO:0000256" key="6">
    <source>
        <dbReference type="ARBA" id="ARBA00022917"/>
    </source>
</evidence>
<proteinExistence type="inferred from homology"/>
<dbReference type="Gene3D" id="1.10.240.10">
    <property type="entry name" value="Tyrosyl-Transfer RNA Synthetase"/>
    <property type="match status" value="1"/>
</dbReference>
<dbReference type="InterPro" id="IPR002306">
    <property type="entry name" value="Trp-tRNA-ligase"/>
</dbReference>
<evidence type="ECO:0000256" key="5">
    <source>
        <dbReference type="ARBA" id="ARBA00022840"/>
    </source>
</evidence>
<comment type="caution">
    <text evidence="11">The sequence shown here is derived from an EMBL/GenBank/DDBJ whole genome shotgun (WGS) entry which is preliminary data.</text>
</comment>
<dbReference type="InterPro" id="IPR001412">
    <property type="entry name" value="aa-tRNA-synth_I_CS"/>
</dbReference>
<dbReference type="EMBL" id="DSPJ01000025">
    <property type="protein sequence ID" value="HEX61693.1"/>
    <property type="molecule type" value="Genomic_DNA"/>
</dbReference>
<keyword evidence="6 10" id="KW-0648">Protein biosynthesis</keyword>
<dbReference type="GO" id="GO:0006436">
    <property type="term" value="P:tryptophanyl-tRNA aminoacylation"/>
    <property type="evidence" value="ECO:0007669"/>
    <property type="project" value="UniProtKB-UniRule"/>
</dbReference>
<keyword evidence="5 10" id="KW-0067">ATP-binding</keyword>
<dbReference type="InterPro" id="IPR002305">
    <property type="entry name" value="aa-tRNA-synth_Ic"/>
</dbReference>
<dbReference type="PRINTS" id="PR01039">
    <property type="entry name" value="TRNASYNTHTRP"/>
</dbReference>
<dbReference type="NCBIfam" id="TIGR00233">
    <property type="entry name" value="trpS"/>
    <property type="match status" value="1"/>
</dbReference>
<keyword evidence="4 10" id="KW-0547">Nucleotide-binding</keyword>
<evidence type="ECO:0000256" key="7">
    <source>
        <dbReference type="ARBA" id="ARBA00023146"/>
    </source>
</evidence>
<dbReference type="InterPro" id="IPR050203">
    <property type="entry name" value="Trp-tRNA_synthetase"/>
</dbReference>
<dbReference type="SUPFAM" id="SSF52374">
    <property type="entry name" value="Nucleotidylyl transferase"/>
    <property type="match status" value="1"/>
</dbReference>